<organism evidence="2 3">
    <name type="scientific">Vitis rotundifolia</name>
    <name type="common">Muscadine grape</name>
    <dbReference type="NCBI Taxonomy" id="103349"/>
    <lineage>
        <taxon>Eukaryota</taxon>
        <taxon>Viridiplantae</taxon>
        <taxon>Streptophyta</taxon>
        <taxon>Embryophyta</taxon>
        <taxon>Tracheophyta</taxon>
        <taxon>Spermatophyta</taxon>
        <taxon>Magnoliopsida</taxon>
        <taxon>eudicotyledons</taxon>
        <taxon>Gunneridae</taxon>
        <taxon>Pentapetalae</taxon>
        <taxon>rosids</taxon>
        <taxon>Vitales</taxon>
        <taxon>Vitaceae</taxon>
        <taxon>Viteae</taxon>
        <taxon>Vitis</taxon>
    </lineage>
</organism>
<dbReference type="PANTHER" id="PTHR33918:SF4">
    <property type="entry name" value="ABC-2 TYPE TRANSPORTER DOMAIN-CONTAINING PROTEIN"/>
    <property type="match status" value="1"/>
</dbReference>
<accession>A0AA38YQ45</accession>
<feature type="transmembrane region" description="Helical" evidence="1">
    <location>
        <begin position="167"/>
        <end position="192"/>
    </location>
</feature>
<sequence length="355" mass="39504">MELQSISCWLPSPDMRLCIHRPLSHRIVSTGHVRWKDQRFRFEKVSKSYLMPGLKKECSLSSFGRGATLCSLNSNSDAKLKYSGREITSVTGNGFDGVEPFRGKSGSVSFHGLTHQMVEESKLASSPFKEGTGSFLWVLAPVALISSLVLPQFFLDSAIEAILKDEVLVEIVATIFSEAMFYIGLATFLHVTDHVQRPYLQFSPKRWGLITGLKGYLTTAFFTMGFKIFAPLFAVYVTWPVLGPSALVAVAPFLVGCAAQLAFEMRLSKRGSSCWPLVPIIFEVYRLYQLSKAAHFMDILVLAMKEAPVTPDMVERGGALVAMVVTFQVLGLVCLWSLMTFLMRLFPSRPVAENY</sequence>
<gene>
    <name evidence="2" type="ORF">PVL29_023874</name>
</gene>
<protein>
    <submittedName>
        <fullName evidence="2">Uncharacterized protein</fullName>
    </submittedName>
</protein>
<name>A0AA38YQ45_VITRO</name>
<keyword evidence="1" id="KW-0812">Transmembrane</keyword>
<feature type="transmembrane region" description="Helical" evidence="1">
    <location>
        <begin position="213"/>
        <end position="239"/>
    </location>
</feature>
<dbReference type="EMBL" id="JARBHA010000018">
    <property type="protein sequence ID" value="KAJ9674598.1"/>
    <property type="molecule type" value="Genomic_DNA"/>
</dbReference>
<feature type="transmembrane region" description="Helical" evidence="1">
    <location>
        <begin position="245"/>
        <end position="263"/>
    </location>
</feature>
<keyword evidence="1" id="KW-0472">Membrane</keyword>
<keyword evidence="1" id="KW-1133">Transmembrane helix</keyword>
<evidence type="ECO:0000313" key="2">
    <source>
        <dbReference type="EMBL" id="KAJ9674598.1"/>
    </source>
</evidence>
<dbReference type="Proteomes" id="UP001168098">
    <property type="component" value="Unassembled WGS sequence"/>
</dbReference>
<comment type="caution">
    <text evidence="2">The sequence shown here is derived from an EMBL/GenBank/DDBJ whole genome shotgun (WGS) entry which is preliminary data.</text>
</comment>
<feature type="transmembrane region" description="Helical" evidence="1">
    <location>
        <begin position="135"/>
        <end position="155"/>
    </location>
</feature>
<evidence type="ECO:0000313" key="3">
    <source>
        <dbReference type="Proteomes" id="UP001168098"/>
    </source>
</evidence>
<dbReference type="GO" id="GO:0009507">
    <property type="term" value="C:chloroplast"/>
    <property type="evidence" value="ECO:0007669"/>
    <property type="project" value="TreeGrafter"/>
</dbReference>
<proteinExistence type="predicted"/>
<dbReference type="PANTHER" id="PTHR33918">
    <property type="entry name" value="OS01G0704200 PROTEIN"/>
    <property type="match status" value="1"/>
</dbReference>
<reference evidence="2 3" key="1">
    <citation type="journal article" date="2023" name="BMC Biotechnol.">
        <title>Vitis rotundifolia cv Carlos genome sequencing.</title>
        <authorList>
            <person name="Huff M."/>
            <person name="Hulse-Kemp A."/>
            <person name="Scheffler B."/>
            <person name="Youngblood R."/>
            <person name="Simpson S."/>
            <person name="Babiker E."/>
            <person name="Staton M."/>
        </authorList>
    </citation>
    <scope>NUCLEOTIDE SEQUENCE [LARGE SCALE GENOMIC DNA]</scope>
    <source>
        <tissue evidence="2">Leaf</tissue>
    </source>
</reference>
<evidence type="ECO:0000256" key="1">
    <source>
        <dbReference type="SAM" id="Phobius"/>
    </source>
</evidence>
<keyword evidence="3" id="KW-1185">Reference proteome</keyword>
<dbReference type="AlphaFoldDB" id="A0AA38YQ45"/>
<feature type="transmembrane region" description="Helical" evidence="1">
    <location>
        <begin position="320"/>
        <end position="346"/>
    </location>
</feature>